<dbReference type="AlphaFoldDB" id="A0A847S778"/>
<dbReference type="InterPro" id="IPR020904">
    <property type="entry name" value="Sc_DH/Rdtase_CS"/>
</dbReference>
<keyword evidence="2" id="KW-0521">NADP</keyword>
<dbReference type="EMBL" id="JABAIA010000004">
    <property type="protein sequence ID" value="NLR68928.1"/>
    <property type="molecule type" value="Genomic_DNA"/>
</dbReference>
<dbReference type="InterPro" id="IPR057326">
    <property type="entry name" value="KR_dom"/>
</dbReference>
<dbReference type="FunFam" id="3.40.50.720:FF:000047">
    <property type="entry name" value="NADP-dependent L-serine/L-allo-threonine dehydrogenase"/>
    <property type="match status" value="1"/>
</dbReference>
<dbReference type="Gene3D" id="3.40.50.720">
    <property type="entry name" value="NAD(P)-binding Rossmann-like Domain"/>
    <property type="match status" value="1"/>
</dbReference>
<dbReference type="CDD" id="cd05233">
    <property type="entry name" value="SDR_c"/>
    <property type="match status" value="1"/>
</dbReference>
<keyword evidence="3" id="KW-0560">Oxidoreductase</keyword>
<sequence length="238" mass="25866">MTNSQQPKISLVTGASSGIGQAIARALAAEGHIVVITARRQERLTAMDAGNVVVMAGDLTDSAFQEQVVHTVFDTYGRCDHLFNCAGSIETGPIESIDIDKMSAMIRLNVEATFRLTYLVLKRFKAQGFGHVINLSSVMGTKVRPTAGAYAATKFAMEALSEALRLELAGTPLKISCIEPGLVMTELHKDWAVHPKESMGIHEPLTVDDIVGTVKFILQQPEHVRIPKLMILPGHHQI</sequence>
<dbReference type="PRINTS" id="PR00080">
    <property type="entry name" value="SDRFAMILY"/>
</dbReference>
<dbReference type="Pfam" id="PF00106">
    <property type="entry name" value="adh_short"/>
    <property type="match status" value="1"/>
</dbReference>
<name>A0A847S778_9BACT</name>
<proteinExistence type="inferred from homology"/>
<evidence type="ECO:0000313" key="7">
    <source>
        <dbReference type="Proteomes" id="UP000570474"/>
    </source>
</evidence>
<comment type="caution">
    <text evidence="6">The sequence shown here is derived from an EMBL/GenBank/DDBJ whole genome shotgun (WGS) entry which is preliminary data.</text>
</comment>
<dbReference type="InterPro" id="IPR002347">
    <property type="entry name" value="SDR_fam"/>
</dbReference>
<organism evidence="6 7">
    <name type="scientific">Chitinophaga varians</name>
    <dbReference type="NCBI Taxonomy" id="2202339"/>
    <lineage>
        <taxon>Bacteria</taxon>
        <taxon>Pseudomonadati</taxon>
        <taxon>Bacteroidota</taxon>
        <taxon>Chitinophagia</taxon>
        <taxon>Chitinophagales</taxon>
        <taxon>Chitinophagaceae</taxon>
        <taxon>Chitinophaga</taxon>
    </lineage>
</organism>
<gene>
    <name evidence="6" type="ORF">HGH92_31795</name>
</gene>
<dbReference type="PROSITE" id="PS00061">
    <property type="entry name" value="ADH_SHORT"/>
    <property type="match status" value="1"/>
</dbReference>
<dbReference type="GO" id="GO:0016616">
    <property type="term" value="F:oxidoreductase activity, acting on the CH-OH group of donors, NAD or NADP as acceptor"/>
    <property type="evidence" value="ECO:0007669"/>
    <property type="project" value="UniProtKB-ARBA"/>
</dbReference>
<dbReference type="PRINTS" id="PR00081">
    <property type="entry name" value="GDHRDH"/>
</dbReference>
<keyword evidence="7" id="KW-1185">Reference proteome</keyword>
<evidence type="ECO:0000259" key="5">
    <source>
        <dbReference type="SMART" id="SM00822"/>
    </source>
</evidence>
<accession>A0A847S778</accession>
<dbReference type="RefSeq" id="WP_168874876.1">
    <property type="nucleotide sequence ID" value="NZ_JABAIA010000004.1"/>
</dbReference>
<dbReference type="SMART" id="SM00822">
    <property type="entry name" value="PKS_KR"/>
    <property type="match status" value="1"/>
</dbReference>
<evidence type="ECO:0000256" key="3">
    <source>
        <dbReference type="ARBA" id="ARBA00023002"/>
    </source>
</evidence>
<protein>
    <submittedName>
        <fullName evidence="6">SDR family oxidoreductase</fullName>
    </submittedName>
</protein>
<evidence type="ECO:0000256" key="2">
    <source>
        <dbReference type="ARBA" id="ARBA00022857"/>
    </source>
</evidence>
<dbReference type="Proteomes" id="UP000570474">
    <property type="component" value="Unassembled WGS sequence"/>
</dbReference>
<dbReference type="PANTHER" id="PTHR43391:SF14">
    <property type="entry name" value="DEHYDROGENASE_REDUCTASE SDR FAMILY PROTEIN 7-LIKE"/>
    <property type="match status" value="1"/>
</dbReference>
<dbReference type="InterPro" id="IPR036291">
    <property type="entry name" value="NAD(P)-bd_dom_sf"/>
</dbReference>
<dbReference type="PANTHER" id="PTHR43391">
    <property type="entry name" value="RETINOL DEHYDROGENASE-RELATED"/>
    <property type="match status" value="1"/>
</dbReference>
<dbReference type="SUPFAM" id="SSF51735">
    <property type="entry name" value="NAD(P)-binding Rossmann-fold domains"/>
    <property type="match status" value="1"/>
</dbReference>
<evidence type="ECO:0000256" key="1">
    <source>
        <dbReference type="ARBA" id="ARBA00006484"/>
    </source>
</evidence>
<comment type="similarity">
    <text evidence="1 4">Belongs to the short-chain dehydrogenases/reductases (SDR) family.</text>
</comment>
<evidence type="ECO:0000256" key="4">
    <source>
        <dbReference type="RuleBase" id="RU000363"/>
    </source>
</evidence>
<evidence type="ECO:0000313" key="6">
    <source>
        <dbReference type="EMBL" id="NLR68928.1"/>
    </source>
</evidence>
<feature type="domain" description="Ketoreductase" evidence="5">
    <location>
        <begin position="8"/>
        <end position="181"/>
    </location>
</feature>
<reference evidence="6 7" key="1">
    <citation type="submission" date="2020-04" db="EMBL/GenBank/DDBJ databases">
        <authorList>
            <person name="Yin C."/>
        </authorList>
    </citation>
    <scope>NUCLEOTIDE SEQUENCE [LARGE SCALE GENOMIC DNA]</scope>
    <source>
        <strain evidence="6 7">Ae27</strain>
    </source>
</reference>